<gene>
    <name evidence="2" type="ORF">PN492_16005</name>
</gene>
<accession>A0ABT5A7U8</accession>
<feature type="compositionally biased region" description="Basic and acidic residues" evidence="1">
    <location>
        <begin position="38"/>
        <end position="49"/>
    </location>
</feature>
<keyword evidence="3" id="KW-1185">Reference proteome</keyword>
<protein>
    <submittedName>
        <fullName evidence="2">Uncharacterized protein</fullName>
    </submittedName>
</protein>
<dbReference type="EMBL" id="JAQMTU010000099">
    <property type="protein sequence ID" value="MDB9488034.1"/>
    <property type="molecule type" value="Genomic_DNA"/>
</dbReference>
<sequence>MSPYELWILDINRLIVAYHYPISVSSTVTKKGTGNREQGTDKKHSFAPV</sequence>
<evidence type="ECO:0000313" key="2">
    <source>
        <dbReference type="EMBL" id="MDB9488034.1"/>
    </source>
</evidence>
<evidence type="ECO:0000313" key="3">
    <source>
        <dbReference type="Proteomes" id="UP001212123"/>
    </source>
</evidence>
<dbReference type="RefSeq" id="WP_271805939.1">
    <property type="nucleotide sequence ID" value="NZ_JAQMTU010000099.1"/>
</dbReference>
<comment type="caution">
    <text evidence="2">The sequence shown here is derived from an EMBL/GenBank/DDBJ whole genome shotgun (WGS) entry which is preliminary data.</text>
</comment>
<dbReference type="Proteomes" id="UP001212123">
    <property type="component" value="Unassembled WGS sequence"/>
</dbReference>
<proteinExistence type="predicted"/>
<name>A0ABT5A7U8_9CYAN</name>
<reference evidence="2 3" key="1">
    <citation type="submission" date="2023-01" db="EMBL/GenBank/DDBJ databases">
        <title>Genomes from the Australian National Cyanobacteria Reference Collection.</title>
        <authorList>
            <person name="Willis A."/>
            <person name="Lee E.M.F."/>
        </authorList>
    </citation>
    <scope>NUCLEOTIDE SEQUENCE [LARGE SCALE GENOMIC DNA]</scope>
    <source>
        <strain evidence="2 3">CS-537/01</strain>
    </source>
</reference>
<feature type="region of interest" description="Disordered" evidence="1">
    <location>
        <begin position="27"/>
        <end position="49"/>
    </location>
</feature>
<organism evidence="2 3">
    <name type="scientific">Dolichospermum circinale CS-537/01</name>
    <dbReference type="NCBI Taxonomy" id="3021739"/>
    <lineage>
        <taxon>Bacteria</taxon>
        <taxon>Bacillati</taxon>
        <taxon>Cyanobacteriota</taxon>
        <taxon>Cyanophyceae</taxon>
        <taxon>Nostocales</taxon>
        <taxon>Aphanizomenonaceae</taxon>
        <taxon>Dolichospermum</taxon>
        <taxon>Dolichospermum circinale</taxon>
    </lineage>
</organism>
<feature type="compositionally biased region" description="Polar residues" evidence="1">
    <location>
        <begin position="27"/>
        <end position="37"/>
    </location>
</feature>
<evidence type="ECO:0000256" key="1">
    <source>
        <dbReference type="SAM" id="MobiDB-lite"/>
    </source>
</evidence>